<dbReference type="AlphaFoldDB" id="A0AA39C334"/>
<evidence type="ECO:0000259" key="1">
    <source>
        <dbReference type="Pfam" id="PF25298"/>
    </source>
</evidence>
<reference evidence="2" key="2">
    <citation type="submission" date="2023-03" db="EMBL/GenBank/DDBJ databases">
        <authorList>
            <person name="Inwood S.N."/>
            <person name="Skelly J.G."/>
            <person name="Guhlin J."/>
            <person name="Harrop T.W.R."/>
            <person name="Goldson S.G."/>
            <person name="Dearden P.K."/>
        </authorList>
    </citation>
    <scope>NUCLEOTIDE SEQUENCE</scope>
    <source>
        <strain evidence="2">Lincoln</strain>
        <tissue evidence="2">Whole body</tissue>
    </source>
</reference>
<name>A0AA39C334_MICHY</name>
<feature type="non-terminal residue" evidence="2">
    <location>
        <position position="1"/>
    </location>
</feature>
<proteinExistence type="predicted"/>
<accession>A0AA39C334</accession>
<feature type="domain" description="FP protein C-terminal" evidence="1">
    <location>
        <begin position="86"/>
        <end position="135"/>
    </location>
</feature>
<evidence type="ECO:0000313" key="2">
    <source>
        <dbReference type="EMBL" id="KAK0157017.1"/>
    </source>
</evidence>
<gene>
    <name evidence="2" type="ORF">PV327_011457</name>
</gene>
<dbReference type="EMBL" id="JAQQBR010002533">
    <property type="protein sequence ID" value="KAK0157017.1"/>
    <property type="molecule type" value="Genomic_DNA"/>
</dbReference>
<dbReference type="InterPro" id="IPR057251">
    <property type="entry name" value="FP_C"/>
</dbReference>
<evidence type="ECO:0000313" key="3">
    <source>
        <dbReference type="Proteomes" id="UP001168972"/>
    </source>
</evidence>
<reference evidence="2" key="1">
    <citation type="journal article" date="2023" name="bioRxiv">
        <title>Scaffold-level genome assemblies of two parasitoid biocontrol wasps reveal the parthenogenesis mechanism and an associated novel virus.</title>
        <authorList>
            <person name="Inwood S."/>
            <person name="Skelly J."/>
            <person name="Guhlin J."/>
            <person name="Harrop T."/>
            <person name="Goldson S."/>
            <person name="Dearden P."/>
        </authorList>
    </citation>
    <scope>NUCLEOTIDE SEQUENCE</scope>
    <source>
        <strain evidence="2">Lincoln</strain>
        <tissue evidence="2">Whole body</tissue>
    </source>
</reference>
<protein>
    <recommendedName>
        <fullName evidence="1">FP protein C-terminal domain-containing protein</fullName>
    </recommendedName>
</protein>
<dbReference type="Pfam" id="PF25298">
    <property type="entry name" value="Baculo_FP_2nd"/>
    <property type="match status" value="1"/>
</dbReference>
<keyword evidence="3" id="KW-1185">Reference proteome</keyword>
<sequence>VLASIDAPQLASDVLDVHCVSSKNNQRSTGVSTSSPKSRSSLIVKFKSNLIAKHIINKKRRKGLLKIKDVFNIDTQGNVYVNEFLTSSTHSLYRKTKELAKACKWKYVWIMDGHIYIRKNDGSDNINIFSDADLQA</sequence>
<dbReference type="Proteomes" id="UP001168972">
    <property type="component" value="Unassembled WGS sequence"/>
</dbReference>
<comment type="caution">
    <text evidence="2">The sequence shown here is derived from an EMBL/GenBank/DDBJ whole genome shotgun (WGS) entry which is preliminary data.</text>
</comment>
<organism evidence="2 3">
    <name type="scientific">Microctonus hyperodae</name>
    <name type="common">Parasitoid wasp</name>
    <dbReference type="NCBI Taxonomy" id="165561"/>
    <lineage>
        <taxon>Eukaryota</taxon>
        <taxon>Metazoa</taxon>
        <taxon>Ecdysozoa</taxon>
        <taxon>Arthropoda</taxon>
        <taxon>Hexapoda</taxon>
        <taxon>Insecta</taxon>
        <taxon>Pterygota</taxon>
        <taxon>Neoptera</taxon>
        <taxon>Endopterygota</taxon>
        <taxon>Hymenoptera</taxon>
        <taxon>Apocrita</taxon>
        <taxon>Ichneumonoidea</taxon>
        <taxon>Braconidae</taxon>
        <taxon>Euphorinae</taxon>
        <taxon>Microctonus</taxon>
    </lineage>
</organism>